<evidence type="ECO:0000259" key="4">
    <source>
        <dbReference type="SMART" id="SM00797"/>
    </source>
</evidence>
<dbReference type="EMBL" id="LR778114">
    <property type="protein sequence ID" value="CAB1129195.1"/>
    <property type="molecule type" value="Genomic_DNA"/>
</dbReference>
<keyword evidence="1" id="KW-0547">Nucleotide-binding</keyword>
<accession>A0A6F8ZGS9</accession>
<evidence type="ECO:0000256" key="2">
    <source>
        <dbReference type="ARBA" id="ARBA00022801"/>
    </source>
</evidence>
<keyword evidence="3" id="KW-0067">ATP-binding</keyword>
<dbReference type="NCBIfam" id="TIGR00724">
    <property type="entry name" value="urea_amlyse_rel"/>
    <property type="match status" value="1"/>
</dbReference>
<dbReference type="GO" id="GO:0017168">
    <property type="term" value="F:5-oxoprolinase (ATP-hydrolyzing) activity"/>
    <property type="evidence" value="ECO:0007669"/>
    <property type="project" value="UniProtKB-EC"/>
</dbReference>
<dbReference type="AlphaFoldDB" id="A0A6F8ZGS9"/>
<feature type="domain" description="Carboxyltransferase" evidence="4">
    <location>
        <begin position="23"/>
        <end position="303"/>
    </location>
</feature>
<name>A0A6F8ZGS9_9FIRM</name>
<dbReference type="InterPro" id="IPR003778">
    <property type="entry name" value="CT_A_B"/>
</dbReference>
<evidence type="ECO:0000313" key="5">
    <source>
        <dbReference type="EMBL" id="CAB1129195.1"/>
    </source>
</evidence>
<dbReference type="SUPFAM" id="SSF50891">
    <property type="entry name" value="Cyclophilin-like"/>
    <property type="match status" value="1"/>
</dbReference>
<dbReference type="PANTHER" id="PTHR43309">
    <property type="entry name" value="5-OXOPROLINASE SUBUNIT C"/>
    <property type="match status" value="1"/>
</dbReference>
<proteinExistence type="predicted"/>
<reference evidence="5 6" key="1">
    <citation type="submission" date="2020-02" db="EMBL/GenBank/DDBJ databases">
        <authorList>
            <person name="Hogendoorn C."/>
        </authorList>
    </citation>
    <scope>NUCLEOTIDE SEQUENCE [LARGE SCALE GENOMIC DNA]</scope>
    <source>
        <strain evidence="5">R501</strain>
    </source>
</reference>
<evidence type="ECO:0000256" key="1">
    <source>
        <dbReference type="ARBA" id="ARBA00022741"/>
    </source>
</evidence>
<dbReference type="Pfam" id="PF02626">
    <property type="entry name" value="CT_A_B"/>
    <property type="match status" value="1"/>
</dbReference>
<evidence type="ECO:0000313" key="6">
    <source>
        <dbReference type="Proteomes" id="UP000503399"/>
    </source>
</evidence>
<dbReference type="PANTHER" id="PTHR43309:SF3">
    <property type="entry name" value="5-OXOPROLINASE SUBUNIT C"/>
    <property type="match status" value="1"/>
</dbReference>
<dbReference type="InterPro" id="IPR052708">
    <property type="entry name" value="PxpC"/>
</dbReference>
<organism evidence="5 6">
    <name type="scientific">Candidatus Hydrogenisulfobacillus filiaventi</name>
    <dbReference type="NCBI Taxonomy" id="2707344"/>
    <lineage>
        <taxon>Bacteria</taxon>
        <taxon>Bacillati</taxon>
        <taxon>Bacillota</taxon>
        <taxon>Clostridia</taxon>
        <taxon>Eubacteriales</taxon>
        <taxon>Clostridiales Family XVII. Incertae Sedis</taxon>
        <taxon>Candidatus Hydrogenisulfobacillus</taxon>
    </lineage>
</organism>
<dbReference type="SMART" id="SM00797">
    <property type="entry name" value="AHS2"/>
    <property type="match status" value="1"/>
</dbReference>
<dbReference type="InterPro" id="IPR029000">
    <property type="entry name" value="Cyclophilin-like_dom_sf"/>
</dbReference>
<dbReference type="GO" id="GO:0005524">
    <property type="term" value="F:ATP binding"/>
    <property type="evidence" value="ECO:0007669"/>
    <property type="project" value="UniProtKB-KW"/>
</dbReference>
<dbReference type="Proteomes" id="UP000503399">
    <property type="component" value="Chromosome"/>
</dbReference>
<dbReference type="Gene3D" id="2.40.100.10">
    <property type="entry name" value="Cyclophilin-like"/>
    <property type="match status" value="1"/>
</dbReference>
<sequence>MIRVMDPGLLATVQDTGRFGWEDYGVARGGALDPVALAWANRLAENPVWAAGVEFTWTGGRLQIERDLLLAVTGAVSVALDGAELPPWSGFWAPAGSEVVVGPPAGARAYLAVHGGIAVPRVLGSRSTDLAGAFGGLEGRRLRAGDVLPVGAAPAPGLVPGRVRSLCRPLPPPPAVVTLAAVPGPRDDLLAPETVAAFWGRSFRVSPAADRMGIRLEGRLPGPAPGGGLLSEGMAVGAVQVPPDGSPIVLLAARGTMGGYPVVATVSTGDLPVLGQLRPGQVVRFRAVDAAAARRRSLARQAAVEAVPVREWRRQPDGGRAWLPVPAPWDGVFRRARRVPARVAAGTGLGWMDSLGSSREVTAPVAGELAWLAPEGWRAQAGDTLALLRPLGGWREGEVGSHERTRCD</sequence>
<keyword evidence="2 5" id="KW-0378">Hydrolase</keyword>
<gene>
    <name evidence="5" type="ORF">R50_1694</name>
</gene>
<dbReference type="EC" id="3.5.2.9" evidence="5"/>
<dbReference type="KEGG" id="hfv:R50_1694"/>
<keyword evidence="6" id="KW-1185">Reference proteome</keyword>
<evidence type="ECO:0000256" key="3">
    <source>
        <dbReference type="ARBA" id="ARBA00022840"/>
    </source>
</evidence>
<protein>
    <submittedName>
        <fullName evidence="5">Putative 5-oxoprolinase subunit C</fullName>
        <ecNumber evidence="5">3.5.2.9</ecNumber>
    </submittedName>
</protein>